<dbReference type="PROSITE" id="PS50928">
    <property type="entry name" value="ABC_TM1"/>
    <property type="match status" value="1"/>
</dbReference>
<keyword evidence="5 8" id="KW-0812">Transmembrane</keyword>
<comment type="caution">
    <text evidence="10">The sequence shown here is derived from an EMBL/GenBank/DDBJ whole genome shotgun (WGS) entry which is preliminary data.</text>
</comment>
<dbReference type="Pfam" id="PF00528">
    <property type="entry name" value="BPD_transp_1"/>
    <property type="match status" value="1"/>
</dbReference>
<dbReference type="AlphaFoldDB" id="A0A9D1YE28"/>
<keyword evidence="6 8" id="KW-1133">Transmembrane helix</keyword>
<evidence type="ECO:0000256" key="7">
    <source>
        <dbReference type="ARBA" id="ARBA00023136"/>
    </source>
</evidence>
<dbReference type="SUPFAM" id="SSF161098">
    <property type="entry name" value="MetI-like"/>
    <property type="match status" value="1"/>
</dbReference>
<feature type="transmembrane region" description="Helical" evidence="8">
    <location>
        <begin position="152"/>
        <end position="176"/>
    </location>
</feature>
<dbReference type="CDD" id="cd06261">
    <property type="entry name" value="TM_PBP2"/>
    <property type="match status" value="1"/>
</dbReference>
<feature type="transmembrane region" description="Helical" evidence="8">
    <location>
        <begin position="213"/>
        <end position="236"/>
    </location>
</feature>
<organism evidence="10 11">
    <name type="scientific">Candidatus Acutalibacter pullistercoris</name>
    <dbReference type="NCBI Taxonomy" id="2838418"/>
    <lineage>
        <taxon>Bacteria</taxon>
        <taxon>Bacillati</taxon>
        <taxon>Bacillota</taxon>
        <taxon>Clostridia</taxon>
        <taxon>Eubacteriales</taxon>
        <taxon>Acutalibacteraceae</taxon>
        <taxon>Acutalibacter</taxon>
    </lineage>
</organism>
<dbReference type="Gene3D" id="1.10.3720.10">
    <property type="entry name" value="MetI-like"/>
    <property type="match status" value="1"/>
</dbReference>
<feature type="transmembrane region" description="Helical" evidence="8">
    <location>
        <begin position="77"/>
        <end position="97"/>
    </location>
</feature>
<evidence type="ECO:0000256" key="4">
    <source>
        <dbReference type="ARBA" id="ARBA00022475"/>
    </source>
</evidence>
<evidence type="ECO:0000256" key="1">
    <source>
        <dbReference type="ARBA" id="ARBA00004651"/>
    </source>
</evidence>
<evidence type="ECO:0000256" key="5">
    <source>
        <dbReference type="ARBA" id="ARBA00022692"/>
    </source>
</evidence>
<protein>
    <submittedName>
        <fullName evidence="10">ABC transporter permease</fullName>
    </submittedName>
</protein>
<sequence>MEEKKGGRRSFPKAALTMAPLYLFTLVFVAGPLVYMFVLSFLTRAESWGVVGEFTLQNYADIFEPVYLETFWESIKLALLSTVIIAAVGYPFGYFMAKLPPKWKKRAMLLLMIPFWTSSLIRLYGWIIIFRANGVLDSALMGLRVTQEPLKLLYTYPAVVVGMVYALLPFMIFSVYSSAEKLDFSLVEAARDLGASPLRAFLTVSFKLTLPGLLSGVVLTFVPSMGLFFIADILGGNKVVLVGNLIQEQLMKTHNWPFAAALSVALLLLTTLILFLYRKISGVKDLEGLV</sequence>
<evidence type="ECO:0000313" key="10">
    <source>
        <dbReference type="EMBL" id="HIY27163.1"/>
    </source>
</evidence>
<dbReference type="Proteomes" id="UP000823915">
    <property type="component" value="Unassembled WGS sequence"/>
</dbReference>
<dbReference type="PANTHER" id="PTHR42929:SF1">
    <property type="entry name" value="INNER MEMBRANE ABC TRANSPORTER PERMEASE PROTEIN YDCU-RELATED"/>
    <property type="match status" value="1"/>
</dbReference>
<accession>A0A9D1YE28</accession>
<dbReference type="PANTHER" id="PTHR42929">
    <property type="entry name" value="INNER MEMBRANE ABC TRANSPORTER PERMEASE PROTEIN YDCU-RELATED-RELATED"/>
    <property type="match status" value="1"/>
</dbReference>
<feature type="transmembrane region" description="Helical" evidence="8">
    <location>
        <begin position="256"/>
        <end position="277"/>
    </location>
</feature>
<comment type="subcellular location">
    <subcellularLocation>
        <location evidence="1 8">Cell membrane</location>
        <topology evidence="1 8">Multi-pass membrane protein</topology>
    </subcellularLocation>
</comment>
<gene>
    <name evidence="10" type="ORF">H9838_08345</name>
</gene>
<keyword evidence="4" id="KW-1003">Cell membrane</keyword>
<dbReference type="InterPro" id="IPR035906">
    <property type="entry name" value="MetI-like_sf"/>
</dbReference>
<reference evidence="10" key="1">
    <citation type="journal article" date="2021" name="PeerJ">
        <title>Extensive microbial diversity within the chicken gut microbiome revealed by metagenomics and culture.</title>
        <authorList>
            <person name="Gilroy R."/>
            <person name="Ravi A."/>
            <person name="Getino M."/>
            <person name="Pursley I."/>
            <person name="Horton D.L."/>
            <person name="Alikhan N.F."/>
            <person name="Baker D."/>
            <person name="Gharbi K."/>
            <person name="Hall N."/>
            <person name="Watson M."/>
            <person name="Adriaenssens E.M."/>
            <person name="Foster-Nyarko E."/>
            <person name="Jarju S."/>
            <person name="Secka A."/>
            <person name="Antonio M."/>
            <person name="Oren A."/>
            <person name="Chaudhuri R.R."/>
            <person name="La Ragione R."/>
            <person name="Hildebrand F."/>
            <person name="Pallen M.J."/>
        </authorList>
    </citation>
    <scope>NUCLEOTIDE SEQUENCE</scope>
    <source>
        <strain evidence="10">1282</strain>
    </source>
</reference>
<feature type="transmembrane region" description="Helical" evidence="8">
    <location>
        <begin position="21"/>
        <end position="42"/>
    </location>
</feature>
<feature type="transmembrane region" description="Helical" evidence="8">
    <location>
        <begin position="109"/>
        <end position="132"/>
    </location>
</feature>
<evidence type="ECO:0000259" key="9">
    <source>
        <dbReference type="PROSITE" id="PS50928"/>
    </source>
</evidence>
<evidence type="ECO:0000313" key="11">
    <source>
        <dbReference type="Proteomes" id="UP000823915"/>
    </source>
</evidence>
<evidence type="ECO:0000256" key="8">
    <source>
        <dbReference type="RuleBase" id="RU363032"/>
    </source>
</evidence>
<dbReference type="EMBL" id="DXDU01000132">
    <property type="protein sequence ID" value="HIY27163.1"/>
    <property type="molecule type" value="Genomic_DNA"/>
</dbReference>
<keyword evidence="7 8" id="KW-0472">Membrane</keyword>
<evidence type="ECO:0000256" key="3">
    <source>
        <dbReference type="ARBA" id="ARBA00022448"/>
    </source>
</evidence>
<comment type="similarity">
    <text evidence="2">Belongs to the binding-protein-dependent transport system permease family. CysTW subfamily.</text>
</comment>
<keyword evidence="3 8" id="KW-0813">Transport</keyword>
<evidence type="ECO:0000256" key="2">
    <source>
        <dbReference type="ARBA" id="ARBA00007069"/>
    </source>
</evidence>
<reference evidence="10" key="2">
    <citation type="submission" date="2021-04" db="EMBL/GenBank/DDBJ databases">
        <authorList>
            <person name="Gilroy R."/>
        </authorList>
    </citation>
    <scope>NUCLEOTIDE SEQUENCE</scope>
    <source>
        <strain evidence="10">1282</strain>
    </source>
</reference>
<feature type="domain" description="ABC transmembrane type-1" evidence="9">
    <location>
        <begin position="71"/>
        <end position="277"/>
    </location>
</feature>
<dbReference type="GO" id="GO:0055085">
    <property type="term" value="P:transmembrane transport"/>
    <property type="evidence" value="ECO:0007669"/>
    <property type="project" value="InterPro"/>
</dbReference>
<proteinExistence type="inferred from homology"/>
<name>A0A9D1YE28_9FIRM</name>
<dbReference type="GO" id="GO:0005886">
    <property type="term" value="C:plasma membrane"/>
    <property type="evidence" value="ECO:0007669"/>
    <property type="project" value="UniProtKB-SubCell"/>
</dbReference>
<evidence type="ECO:0000256" key="6">
    <source>
        <dbReference type="ARBA" id="ARBA00022989"/>
    </source>
</evidence>
<dbReference type="InterPro" id="IPR000515">
    <property type="entry name" value="MetI-like"/>
</dbReference>